<evidence type="ECO:0000256" key="8">
    <source>
        <dbReference type="ARBA" id="ARBA00022824"/>
    </source>
</evidence>
<keyword evidence="9" id="KW-0521">NADP</keyword>
<comment type="subcellular location">
    <subcellularLocation>
        <location evidence="1">Endoplasmic reticulum membrane</location>
        <topology evidence="1">Multi-pass membrane protein</topology>
    </subcellularLocation>
</comment>
<evidence type="ECO:0000313" key="25">
    <source>
        <dbReference type="EMBL" id="CAI8029694.1"/>
    </source>
</evidence>
<keyword evidence="4" id="KW-0444">Lipid biosynthesis</keyword>
<feature type="transmembrane region" description="Helical" evidence="24">
    <location>
        <begin position="409"/>
        <end position="434"/>
    </location>
</feature>
<sequence>MSTKRRAAAASGAWHRPEDSTATANGIKTGKVEDKQAVSYTVTGSTFVPAFLVFVCPVFAMVFIRIIVEFDGDLLEFARVAARDGPLQILKTSVFPYVFGSRRACEFILPFAAFQLLLMRLVPGKTTRGPVTPAGNIPIYKANGLLSYFITLAVFCLCGFVFKIFNPAEVYDHYQEIIGTLNLFSLVFCLVISLKGKLLPSSTDSGASGNPIFDYYWGTELYPRILGWDVKMFTNCRFGMMSWGLFLLCYAAKQYQLGSLSDSMVVSVVLQLIYITKFFQWEMGYMKSLDIMHDRAGFMLCWGCMVWVPSVYTSHTLYLTTHPNDLGLPVSVAIIALGIFCIFFNYDADRQREQVRNTDGNCTVWGRKPEIIRATFHTSEGQERKSILLMSGWWGVSRHFHYVPEITAAFLWTIPALFSSPIPYFYVTFLVILLTHRAIRDDVRCAEKYGEFWNEYCKKVPYKIIPFIF</sequence>
<evidence type="ECO:0000313" key="26">
    <source>
        <dbReference type="Proteomes" id="UP001174909"/>
    </source>
</evidence>
<evidence type="ECO:0000256" key="12">
    <source>
        <dbReference type="ARBA" id="ARBA00023002"/>
    </source>
</evidence>
<keyword evidence="12" id="KW-0560">Oxidoreductase</keyword>
<evidence type="ECO:0000256" key="21">
    <source>
        <dbReference type="ARBA" id="ARBA00047795"/>
    </source>
</evidence>
<evidence type="ECO:0000256" key="19">
    <source>
        <dbReference type="ARBA" id="ARBA00039984"/>
    </source>
</evidence>
<evidence type="ECO:0000256" key="2">
    <source>
        <dbReference type="ARBA" id="ARBA00004770"/>
    </source>
</evidence>
<dbReference type="GO" id="GO:0047598">
    <property type="term" value="F:7-dehydrocholesterol reductase activity"/>
    <property type="evidence" value="ECO:0007669"/>
    <property type="project" value="UniProtKB-EC"/>
</dbReference>
<evidence type="ECO:0000256" key="15">
    <source>
        <dbReference type="ARBA" id="ARBA00023136"/>
    </source>
</evidence>
<dbReference type="GO" id="GO:0006695">
    <property type="term" value="P:cholesterol biosynthetic process"/>
    <property type="evidence" value="ECO:0007669"/>
    <property type="project" value="UniProtKB-KW"/>
</dbReference>
<evidence type="ECO:0000256" key="7">
    <source>
        <dbReference type="ARBA" id="ARBA00022778"/>
    </source>
</evidence>
<accession>A0AA35WR42</accession>
<feature type="transmembrane region" description="Helical" evidence="24">
    <location>
        <begin position="296"/>
        <end position="314"/>
    </location>
</feature>
<comment type="catalytic activity">
    <reaction evidence="22">
        <text>7-dehydrodesmosterol + NADPH + H(+) = desmosterol + NADP(+)</text>
        <dbReference type="Rhea" id="RHEA:46740"/>
        <dbReference type="ChEBI" id="CHEBI:15378"/>
        <dbReference type="ChEBI" id="CHEBI:17737"/>
        <dbReference type="ChEBI" id="CHEBI:27910"/>
        <dbReference type="ChEBI" id="CHEBI:57783"/>
        <dbReference type="ChEBI" id="CHEBI:58349"/>
    </reaction>
    <physiologicalReaction direction="left-to-right" evidence="22">
        <dbReference type="Rhea" id="RHEA:46741"/>
    </physiologicalReaction>
</comment>
<evidence type="ECO:0000256" key="13">
    <source>
        <dbReference type="ARBA" id="ARBA00023011"/>
    </source>
</evidence>
<feature type="transmembrane region" description="Helical" evidence="24">
    <location>
        <begin position="326"/>
        <end position="346"/>
    </location>
</feature>
<evidence type="ECO:0000256" key="5">
    <source>
        <dbReference type="ARBA" id="ARBA00022548"/>
    </source>
</evidence>
<keyword evidence="13" id="KW-0756">Sterol biosynthesis</keyword>
<keyword evidence="16" id="KW-1207">Sterol metabolism</keyword>
<dbReference type="PANTHER" id="PTHR21257">
    <property type="entry name" value="DELTA(14)-STEROL REDUCTASE"/>
    <property type="match status" value="1"/>
</dbReference>
<dbReference type="GO" id="GO:0005789">
    <property type="term" value="C:endoplasmic reticulum membrane"/>
    <property type="evidence" value="ECO:0007669"/>
    <property type="project" value="UniProtKB-SubCell"/>
</dbReference>
<evidence type="ECO:0000256" key="4">
    <source>
        <dbReference type="ARBA" id="ARBA00022516"/>
    </source>
</evidence>
<keyword evidence="11 24" id="KW-1133">Transmembrane helix</keyword>
<dbReference type="PANTHER" id="PTHR21257:SF38">
    <property type="entry name" value="7-DEHYDROCHOLESTEROL REDUCTASE"/>
    <property type="match status" value="1"/>
</dbReference>
<keyword evidence="17" id="KW-0753">Steroid metabolism</keyword>
<keyword evidence="7" id="KW-0152">Cholesterol biosynthesis</keyword>
<evidence type="ECO:0000256" key="3">
    <source>
        <dbReference type="ARBA" id="ARBA00005402"/>
    </source>
</evidence>
<dbReference type="EC" id="1.3.1.21" evidence="18"/>
<evidence type="ECO:0000256" key="23">
    <source>
        <dbReference type="SAM" id="MobiDB-lite"/>
    </source>
</evidence>
<evidence type="ECO:0000256" key="1">
    <source>
        <dbReference type="ARBA" id="ARBA00004477"/>
    </source>
</evidence>
<keyword evidence="8" id="KW-0256">Endoplasmic reticulum</keyword>
<proteinExistence type="inferred from homology"/>
<evidence type="ECO:0000256" key="11">
    <source>
        <dbReference type="ARBA" id="ARBA00022989"/>
    </source>
</evidence>
<organism evidence="25 26">
    <name type="scientific">Geodia barretti</name>
    <name type="common">Barrett's horny sponge</name>
    <dbReference type="NCBI Taxonomy" id="519541"/>
    <lineage>
        <taxon>Eukaryota</taxon>
        <taxon>Metazoa</taxon>
        <taxon>Porifera</taxon>
        <taxon>Demospongiae</taxon>
        <taxon>Heteroscleromorpha</taxon>
        <taxon>Tetractinellida</taxon>
        <taxon>Astrophorina</taxon>
        <taxon>Geodiidae</taxon>
        <taxon>Geodia</taxon>
    </lineage>
</organism>
<dbReference type="Proteomes" id="UP001174909">
    <property type="component" value="Unassembled WGS sequence"/>
</dbReference>
<evidence type="ECO:0000256" key="10">
    <source>
        <dbReference type="ARBA" id="ARBA00022955"/>
    </source>
</evidence>
<comment type="pathway">
    <text evidence="2">Steroid biosynthesis; cholesterol biosynthesis.</text>
</comment>
<dbReference type="PROSITE" id="PS01017">
    <property type="entry name" value="STEROL_REDUCT_1"/>
    <property type="match status" value="1"/>
</dbReference>
<evidence type="ECO:0000256" key="16">
    <source>
        <dbReference type="ARBA" id="ARBA00023166"/>
    </source>
</evidence>
<dbReference type="GO" id="GO:0016132">
    <property type="term" value="P:brassinosteroid biosynthetic process"/>
    <property type="evidence" value="ECO:0007669"/>
    <property type="project" value="TreeGrafter"/>
</dbReference>
<dbReference type="FunFam" id="1.20.120.1630:FF:000006">
    <property type="entry name" value="Putative 7-dehydrocholesterol reductase"/>
    <property type="match status" value="1"/>
</dbReference>
<gene>
    <name evidence="25" type="ORF">GBAR_LOCUS16845</name>
</gene>
<dbReference type="PROSITE" id="PS01018">
    <property type="entry name" value="STEROL_REDUCT_2"/>
    <property type="match status" value="1"/>
</dbReference>
<evidence type="ECO:0000256" key="17">
    <source>
        <dbReference type="ARBA" id="ARBA00023221"/>
    </source>
</evidence>
<evidence type="ECO:0000256" key="20">
    <source>
        <dbReference type="ARBA" id="ARBA00042688"/>
    </source>
</evidence>
<keyword evidence="5" id="KW-0153">Cholesterol metabolism</keyword>
<evidence type="ECO:0000256" key="18">
    <source>
        <dbReference type="ARBA" id="ARBA00038851"/>
    </source>
</evidence>
<feature type="transmembrane region" description="Helical" evidence="24">
    <location>
        <begin position="145"/>
        <end position="165"/>
    </location>
</feature>
<dbReference type="InterPro" id="IPR018083">
    <property type="entry name" value="Sterol_reductase_CS"/>
</dbReference>
<feature type="region of interest" description="Disordered" evidence="23">
    <location>
        <begin position="1"/>
        <end position="26"/>
    </location>
</feature>
<dbReference type="AlphaFoldDB" id="A0AA35WR42"/>
<protein>
    <recommendedName>
        <fullName evidence="19">7-dehydrocholesterol reductase</fullName>
        <ecNumber evidence="18">1.3.1.21</ecNumber>
    </recommendedName>
    <alternativeName>
        <fullName evidence="20">Sterol Delta(7)-reductase</fullName>
    </alternativeName>
</protein>
<keyword evidence="10" id="KW-0752">Steroid biosynthesis</keyword>
<evidence type="ECO:0000256" key="9">
    <source>
        <dbReference type="ARBA" id="ARBA00022857"/>
    </source>
</evidence>
<comment type="catalytic activity">
    <reaction evidence="21">
        <text>cholesterol + NADP(+) = 7-dehydrocholesterol + NADPH + H(+)</text>
        <dbReference type="Rhea" id="RHEA:23984"/>
        <dbReference type="ChEBI" id="CHEBI:15378"/>
        <dbReference type="ChEBI" id="CHEBI:16113"/>
        <dbReference type="ChEBI" id="CHEBI:17759"/>
        <dbReference type="ChEBI" id="CHEBI:57783"/>
        <dbReference type="ChEBI" id="CHEBI:58349"/>
        <dbReference type="EC" id="1.3.1.21"/>
    </reaction>
    <physiologicalReaction direction="right-to-left" evidence="21">
        <dbReference type="Rhea" id="RHEA:23986"/>
    </physiologicalReaction>
</comment>
<reference evidence="25" key="1">
    <citation type="submission" date="2023-03" db="EMBL/GenBank/DDBJ databases">
        <authorList>
            <person name="Steffen K."/>
            <person name="Cardenas P."/>
        </authorList>
    </citation>
    <scope>NUCLEOTIDE SEQUENCE</scope>
</reference>
<evidence type="ECO:0000256" key="6">
    <source>
        <dbReference type="ARBA" id="ARBA00022692"/>
    </source>
</evidence>
<feature type="transmembrane region" description="Helical" evidence="24">
    <location>
        <begin position="47"/>
        <end position="68"/>
    </location>
</feature>
<keyword evidence="6 24" id="KW-0812">Transmembrane</keyword>
<comment type="similarity">
    <text evidence="3">Belongs to the ERG4/ERG24 family.</text>
</comment>
<feature type="transmembrane region" description="Helical" evidence="24">
    <location>
        <begin position="177"/>
        <end position="194"/>
    </location>
</feature>
<dbReference type="Gene3D" id="1.20.120.1630">
    <property type="match status" value="1"/>
</dbReference>
<dbReference type="Pfam" id="PF01222">
    <property type="entry name" value="ERG4_ERG24"/>
    <property type="match status" value="1"/>
</dbReference>
<keyword evidence="26" id="KW-1185">Reference proteome</keyword>
<dbReference type="EMBL" id="CASHTH010002427">
    <property type="protein sequence ID" value="CAI8029694.1"/>
    <property type="molecule type" value="Genomic_DNA"/>
</dbReference>
<keyword evidence="15 24" id="KW-0472">Membrane</keyword>
<evidence type="ECO:0000256" key="24">
    <source>
        <dbReference type="SAM" id="Phobius"/>
    </source>
</evidence>
<evidence type="ECO:0000256" key="14">
    <source>
        <dbReference type="ARBA" id="ARBA00023098"/>
    </source>
</evidence>
<comment type="caution">
    <text evidence="25">The sequence shown here is derived from an EMBL/GenBank/DDBJ whole genome shotgun (WGS) entry which is preliminary data.</text>
</comment>
<keyword evidence="14" id="KW-0443">Lipid metabolism</keyword>
<dbReference type="InterPro" id="IPR001171">
    <property type="entry name" value="ERG24_DHCR-like"/>
</dbReference>
<name>A0AA35WR42_GEOBA</name>
<evidence type="ECO:0000256" key="22">
    <source>
        <dbReference type="ARBA" id="ARBA00047826"/>
    </source>
</evidence>